<dbReference type="PROSITE" id="PS50977">
    <property type="entry name" value="HTH_TETR_2"/>
    <property type="match status" value="1"/>
</dbReference>
<dbReference type="InterPro" id="IPR001647">
    <property type="entry name" value="HTH_TetR"/>
</dbReference>
<dbReference type="Proteomes" id="UP000054375">
    <property type="component" value="Unassembled WGS sequence"/>
</dbReference>
<gene>
    <name evidence="6" type="ORF">AQJ54_21675</name>
</gene>
<dbReference type="PRINTS" id="PR00455">
    <property type="entry name" value="HTHTETR"/>
</dbReference>
<evidence type="ECO:0000256" key="3">
    <source>
        <dbReference type="ARBA" id="ARBA00023163"/>
    </source>
</evidence>
<dbReference type="Gene3D" id="1.10.357.10">
    <property type="entry name" value="Tetracycline Repressor, domain 2"/>
    <property type="match status" value="1"/>
</dbReference>
<dbReference type="SUPFAM" id="SSF46689">
    <property type="entry name" value="Homeodomain-like"/>
    <property type="match status" value="1"/>
</dbReference>
<sequence length="195" mass="21280">MARLTRAESQARTREHVLETAYELFLRDGFTATSIERVAEAAGYSKGAVYSNFATKNDLCLAVLDRIALRQVALIAAEMGDADGIEERLAGFARWAERHIGDSSWTALEVEFATANRRDPQVCEQLAQRRQAVTAALADLIRTQVRELGVTPSMAPDTAALILLALGIGIGVQRAFDPTVPVQPVIDLLGRFLVE</sequence>
<feature type="DNA-binding region" description="H-T-H motif" evidence="4">
    <location>
        <begin position="34"/>
        <end position="53"/>
    </location>
</feature>
<reference evidence="6 7" key="1">
    <citation type="submission" date="2015-10" db="EMBL/GenBank/DDBJ databases">
        <title>Draft genome sequence of Streptomyces griseorubiginosus DSM 40469, type strain for the species Streptomyces griseorubiginosus.</title>
        <authorList>
            <person name="Ruckert C."/>
            <person name="Winkler A."/>
            <person name="Kalinowski J."/>
            <person name="Kampfer P."/>
            <person name="Glaeser S."/>
        </authorList>
    </citation>
    <scope>NUCLEOTIDE SEQUENCE [LARGE SCALE GENOMIC DNA]</scope>
    <source>
        <strain evidence="6 7">DSM 40469</strain>
    </source>
</reference>
<keyword evidence="3" id="KW-0804">Transcription</keyword>
<dbReference type="RefSeq" id="WP_062239847.1">
    <property type="nucleotide sequence ID" value="NZ_JBPJFL010000001.1"/>
</dbReference>
<feature type="domain" description="HTH tetR-type" evidence="5">
    <location>
        <begin position="11"/>
        <end position="71"/>
    </location>
</feature>
<dbReference type="Pfam" id="PF00440">
    <property type="entry name" value="TetR_N"/>
    <property type="match status" value="1"/>
</dbReference>
<keyword evidence="1" id="KW-0805">Transcription regulation</keyword>
<protein>
    <submittedName>
        <fullName evidence="6">TetR family transcriptional regulator</fullName>
    </submittedName>
</protein>
<name>A0A124HXQ0_9ACTN</name>
<evidence type="ECO:0000256" key="4">
    <source>
        <dbReference type="PROSITE-ProRule" id="PRU00335"/>
    </source>
</evidence>
<dbReference type="PANTHER" id="PTHR47506">
    <property type="entry name" value="TRANSCRIPTIONAL REGULATORY PROTEIN"/>
    <property type="match status" value="1"/>
</dbReference>
<dbReference type="SUPFAM" id="SSF48498">
    <property type="entry name" value="Tetracyclin repressor-like, C-terminal domain"/>
    <property type="match status" value="1"/>
</dbReference>
<dbReference type="GO" id="GO:0003677">
    <property type="term" value="F:DNA binding"/>
    <property type="evidence" value="ECO:0007669"/>
    <property type="project" value="UniProtKB-UniRule"/>
</dbReference>
<dbReference type="InterPro" id="IPR009057">
    <property type="entry name" value="Homeodomain-like_sf"/>
</dbReference>
<accession>A0A124HXQ0</accession>
<proteinExistence type="predicted"/>
<dbReference type="InterPro" id="IPR036271">
    <property type="entry name" value="Tet_transcr_reg_TetR-rel_C_sf"/>
</dbReference>
<evidence type="ECO:0000259" key="5">
    <source>
        <dbReference type="PROSITE" id="PS50977"/>
    </source>
</evidence>
<organism evidence="6 7">
    <name type="scientific">Streptomyces griseorubiginosus</name>
    <dbReference type="NCBI Taxonomy" id="67304"/>
    <lineage>
        <taxon>Bacteria</taxon>
        <taxon>Bacillati</taxon>
        <taxon>Actinomycetota</taxon>
        <taxon>Actinomycetes</taxon>
        <taxon>Kitasatosporales</taxon>
        <taxon>Streptomycetaceae</taxon>
        <taxon>Streptomyces</taxon>
    </lineage>
</organism>
<keyword evidence="7" id="KW-1185">Reference proteome</keyword>
<evidence type="ECO:0000313" key="7">
    <source>
        <dbReference type="Proteomes" id="UP000054375"/>
    </source>
</evidence>
<dbReference type="AlphaFoldDB" id="A0A124HXQ0"/>
<comment type="caution">
    <text evidence="6">The sequence shown here is derived from an EMBL/GenBank/DDBJ whole genome shotgun (WGS) entry which is preliminary data.</text>
</comment>
<evidence type="ECO:0000313" key="6">
    <source>
        <dbReference type="EMBL" id="KUN65429.1"/>
    </source>
</evidence>
<dbReference type="PANTHER" id="PTHR47506:SF6">
    <property type="entry name" value="HTH-TYPE TRANSCRIPTIONAL REPRESSOR NEMR"/>
    <property type="match status" value="1"/>
</dbReference>
<dbReference type="EMBL" id="LMWV01000017">
    <property type="protein sequence ID" value="KUN65429.1"/>
    <property type="molecule type" value="Genomic_DNA"/>
</dbReference>
<evidence type="ECO:0000256" key="2">
    <source>
        <dbReference type="ARBA" id="ARBA00023125"/>
    </source>
</evidence>
<evidence type="ECO:0000256" key="1">
    <source>
        <dbReference type="ARBA" id="ARBA00023015"/>
    </source>
</evidence>
<keyword evidence="2 4" id="KW-0238">DNA-binding</keyword>